<dbReference type="NCBIfam" id="TIGR01730">
    <property type="entry name" value="RND_mfp"/>
    <property type="match status" value="1"/>
</dbReference>
<dbReference type="InterPro" id="IPR058626">
    <property type="entry name" value="MdtA-like_b-barrel"/>
</dbReference>
<evidence type="ECO:0000259" key="5">
    <source>
        <dbReference type="Pfam" id="PF25917"/>
    </source>
</evidence>
<dbReference type="PANTHER" id="PTHR30158">
    <property type="entry name" value="ACRA/E-RELATED COMPONENT OF DRUG EFFLUX TRANSPORTER"/>
    <property type="match status" value="1"/>
</dbReference>
<name>A0A485M0J3_9ZZZZ</name>
<evidence type="ECO:0000256" key="3">
    <source>
        <dbReference type="SAM" id="MobiDB-lite"/>
    </source>
</evidence>
<dbReference type="Gene3D" id="1.10.287.470">
    <property type="entry name" value="Helix hairpin bin"/>
    <property type="match status" value="1"/>
</dbReference>
<protein>
    <submittedName>
        <fullName evidence="8">Multidrug efflux system</fullName>
    </submittedName>
</protein>
<dbReference type="InterPro" id="IPR058624">
    <property type="entry name" value="MdtA-like_HH"/>
</dbReference>
<feature type="domain" description="Multidrug resistance protein MdtA-like alpha-helical hairpin" evidence="4">
    <location>
        <begin position="107"/>
        <end position="176"/>
    </location>
</feature>
<feature type="region of interest" description="Disordered" evidence="3">
    <location>
        <begin position="379"/>
        <end position="400"/>
    </location>
</feature>
<evidence type="ECO:0000259" key="7">
    <source>
        <dbReference type="Pfam" id="PF25967"/>
    </source>
</evidence>
<feature type="domain" description="Multidrug resistance protein MdtA-like beta-barrel" evidence="6">
    <location>
        <begin position="213"/>
        <end position="303"/>
    </location>
</feature>
<dbReference type="GO" id="GO:0022857">
    <property type="term" value="F:transmembrane transporter activity"/>
    <property type="evidence" value="ECO:0007669"/>
    <property type="project" value="InterPro"/>
</dbReference>
<dbReference type="Gene3D" id="2.40.50.100">
    <property type="match status" value="1"/>
</dbReference>
<evidence type="ECO:0000256" key="2">
    <source>
        <dbReference type="SAM" id="Coils"/>
    </source>
</evidence>
<dbReference type="SUPFAM" id="SSF111369">
    <property type="entry name" value="HlyD-like secretion proteins"/>
    <property type="match status" value="1"/>
</dbReference>
<keyword evidence="2" id="KW-0175">Coiled coil</keyword>
<dbReference type="PROSITE" id="PS51257">
    <property type="entry name" value="PROKAR_LIPOPROTEIN"/>
    <property type="match status" value="1"/>
</dbReference>
<dbReference type="Pfam" id="PF25944">
    <property type="entry name" value="Beta-barrel_RND"/>
    <property type="match status" value="1"/>
</dbReference>
<feature type="coiled-coil region" evidence="2">
    <location>
        <begin position="107"/>
        <end position="134"/>
    </location>
</feature>
<dbReference type="EMBL" id="CAADRM010000086">
    <property type="protein sequence ID" value="VFU14029.1"/>
    <property type="molecule type" value="Genomic_DNA"/>
</dbReference>
<comment type="subcellular location">
    <subcellularLocation>
        <location evidence="1">Cell envelope</location>
    </subcellularLocation>
</comment>
<sequence length="400" mass="42781">MKSCAVPVRISRLCILTIAFFTLLIGACGRQQAQTSPPLPEVTVIEAKQQQVELTTELPGRTSAYLIAEVRPQVSGIIKKRHFKEGSFVKEGQILYQIDPAPFQAAYDSAAASLARAQANLPALEARAGRYRELLAGGAVSQQDFDDVDSAFRQAQAEVAYWEAAVESARINLGYTRVTAPISGMIGKSNMTEGALATANQPVPLATIQQFNPIYVDVPQSTTDLLRLKRRIEKGILTVEGEIQKKVGLLLEDGSEYPLDGTLEFRDVTVDPTTGTVTLRAVFPNPDSILLPGMFVRAVVREGIDKQAILIPQSTVSRDPKGNALTLVVDGDGIVRQCQIEIDRAMGDQWLVASGLSAGDLVIVEGALRVRPGMQVKAVPSAGGDHPVAKSAASPAAAAN</sequence>
<organism evidence="8">
    <name type="scientific">anaerobic digester metagenome</name>
    <dbReference type="NCBI Taxonomy" id="1263854"/>
    <lineage>
        <taxon>unclassified sequences</taxon>
        <taxon>metagenomes</taxon>
        <taxon>ecological metagenomes</taxon>
    </lineage>
</organism>
<feature type="domain" description="Multidrug resistance protein MdtA-like barrel-sandwich hybrid" evidence="5">
    <location>
        <begin position="67"/>
        <end position="209"/>
    </location>
</feature>
<dbReference type="Pfam" id="PF25876">
    <property type="entry name" value="HH_MFP_RND"/>
    <property type="match status" value="1"/>
</dbReference>
<dbReference type="InterPro" id="IPR058625">
    <property type="entry name" value="MdtA-like_BSH"/>
</dbReference>
<evidence type="ECO:0000256" key="1">
    <source>
        <dbReference type="ARBA" id="ARBA00004196"/>
    </source>
</evidence>
<dbReference type="GO" id="GO:0046677">
    <property type="term" value="P:response to antibiotic"/>
    <property type="evidence" value="ECO:0007669"/>
    <property type="project" value="TreeGrafter"/>
</dbReference>
<dbReference type="Gene3D" id="2.40.30.170">
    <property type="match status" value="1"/>
</dbReference>
<accession>A0A485M0J3</accession>
<gene>
    <name evidence="8" type="primary">acrA</name>
    <name evidence="8" type="ORF">SCFA_240002</name>
</gene>
<dbReference type="Pfam" id="PF25967">
    <property type="entry name" value="RND-MFP_C"/>
    <property type="match status" value="1"/>
</dbReference>
<dbReference type="Gene3D" id="2.40.420.20">
    <property type="match status" value="1"/>
</dbReference>
<feature type="domain" description="Multidrug resistance protein MdtA-like C-terminal permuted SH3" evidence="7">
    <location>
        <begin position="307"/>
        <end position="367"/>
    </location>
</feature>
<dbReference type="PANTHER" id="PTHR30158:SF3">
    <property type="entry name" value="MULTIDRUG EFFLUX PUMP SUBUNIT ACRA-RELATED"/>
    <property type="match status" value="1"/>
</dbReference>
<dbReference type="FunFam" id="2.40.420.20:FF:000001">
    <property type="entry name" value="Efflux RND transporter periplasmic adaptor subunit"/>
    <property type="match status" value="1"/>
</dbReference>
<evidence type="ECO:0000259" key="4">
    <source>
        <dbReference type="Pfam" id="PF25876"/>
    </source>
</evidence>
<dbReference type="InterPro" id="IPR058627">
    <property type="entry name" value="MdtA-like_C"/>
</dbReference>
<dbReference type="GO" id="GO:0005886">
    <property type="term" value="C:plasma membrane"/>
    <property type="evidence" value="ECO:0007669"/>
    <property type="project" value="UniProtKB-SubCell"/>
</dbReference>
<evidence type="ECO:0000259" key="6">
    <source>
        <dbReference type="Pfam" id="PF25944"/>
    </source>
</evidence>
<feature type="compositionally biased region" description="Low complexity" evidence="3">
    <location>
        <begin position="389"/>
        <end position="400"/>
    </location>
</feature>
<dbReference type="Pfam" id="PF25917">
    <property type="entry name" value="BSH_RND"/>
    <property type="match status" value="1"/>
</dbReference>
<dbReference type="AlphaFoldDB" id="A0A485M0J3"/>
<dbReference type="InterPro" id="IPR006143">
    <property type="entry name" value="RND_pump_MFP"/>
</dbReference>
<proteinExistence type="predicted"/>
<evidence type="ECO:0000313" key="8">
    <source>
        <dbReference type="EMBL" id="VFU14029.1"/>
    </source>
</evidence>
<reference evidence="8" key="1">
    <citation type="submission" date="2019-03" db="EMBL/GenBank/DDBJ databases">
        <authorList>
            <person name="Hao L."/>
        </authorList>
    </citation>
    <scope>NUCLEOTIDE SEQUENCE</scope>
</reference>